<dbReference type="KEGG" id="dmm:dnm_072060"/>
<gene>
    <name evidence="1" type="ORF">dnm_072060</name>
</gene>
<protein>
    <submittedName>
        <fullName evidence="1">Uncharacterized protein</fullName>
    </submittedName>
</protein>
<evidence type="ECO:0000313" key="2">
    <source>
        <dbReference type="Proteomes" id="UP000663722"/>
    </source>
</evidence>
<proteinExistence type="predicted"/>
<accession>A0A975BT15</accession>
<sequence>MADISRGCHEARTDDMTLVIVKKRSPSDFSPSHVRFVLTNQNCPETGSSC</sequence>
<organism evidence="1 2">
    <name type="scientific">Desulfonema magnum</name>
    <dbReference type="NCBI Taxonomy" id="45655"/>
    <lineage>
        <taxon>Bacteria</taxon>
        <taxon>Pseudomonadati</taxon>
        <taxon>Thermodesulfobacteriota</taxon>
        <taxon>Desulfobacteria</taxon>
        <taxon>Desulfobacterales</taxon>
        <taxon>Desulfococcaceae</taxon>
        <taxon>Desulfonema</taxon>
    </lineage>
</organism>
<dbReference type="EMBL" id="CP061800">
    <property type="protein sequence ID" value="QTA91141.1"/>
    <property type="molecule type" value="Genomic_DNA"/>
</dbReference>
<evidence type="ECO:0000313" key="1">
    <source>
        <dbReference type="EMBL" id="QTA91141.1"/>
    </source>
</evidence>
<keyword evidence="2" id="KW-1185">Reference proteome</keyword>
<dbReference type="AlphaFoldDB" id="A0A975BT15"/>
<dbReference type="Proteomes" id="UP000663722">
    <property type="component" value="Chromosome"/>
</dbReference>
<name>A0A975BT15_9BACT</name>
<reference evidence="1" key="1">
    <citation type="journal article" date="2021" name="Microb. Physiol.">
        <title>Proteogenomic Insights into the Physiology of Marine, Sulfate-Reducing, Filamentous Desulfonema limicola and Desulfonema magnum.</title>
        <authorList>
            <person name="Schnaars V."/>
            <person name="Wohlbrand L."/>
            <person name="Scheve S."/>
            <person name="Hinrichs C."/>
            <person name="Reinhardt R."/>
            <person name="Rabus R."/>
        </authorList>
    </citation>
    <scope>NUCLEOTIDE SEQUENCE</scope>
    <source>
        <strain evidence="1">4be13</strain>
    </source>
</reference>